<dbReference type="FunFam" id="3.30.70.2740:FF:000001">
    <property type="entry name" value="D-lactate dehydrogenase mitochondrial"/>
    <property type="match status" value="1"/>
</dbReference>
<evidence type="ECO:0000256" key="4">
    <source>
        <dbReference type="ARBA" id="ARBA00022827"/>
    </source>
</evidence>
<dbReference type="Gene3D" id="3.30.70.2740">
    <property type="match status" value="1"/>
</dbReference>
<comment type="caution">
    <text evidence="8">The sequence shown here is derived from an EMBL/GenBank/DDBJ whole genome shotgun (WGS) entry which is preliminary data.</text>
</comment>
<dbReference type="Pfam" id="PF02913">
    <property type="entry name" value="FAD-oxidase_C"/>
    <property type="match status" value="1"/>
</dbReference>
<evidence type="ECO:0000313" key="8">
    <source>
        <dbReference type="EMBL" id="MBR7831408.1"/>
    </source>
</evidence>
<dbReference type="Pfam" id="PF01565">
    <property type="entry name" value="FAD_binding_4"/>
    <property type="match status" value="1"/>
</dbReference>
<dbReference type="InterPro" id="IPR016169">
    <property type="entry name" value="FAD-bd_PCMH_sub2"/>
</dbReference>
<evidence type="ECO:0000256" key="1">
    <source>
        <dbReference type="ARBA" id="ARBA00001974"/>
    </source>
</evidence>
<feature type="region of interest" description="Disordered" evidence="6">
    <location>
        <begin position="1"/>
        <end position="31"/>
    </location>
</feature>
<dbReference type="InterPro" id="IPR006094">
    <property type="entry name" value="Oxid_FAD_bind_N"/>
</dbReference>
<dbReference type="GO" id="GO:0016491">
    <property type="term" value="F:oxidoreductase activity"/>
    <property type="evidence" value="ECO:0007669"/>
    <property type="project" value="UniProtKB-KW"/>
</dbReference>
<dbReference type="Gene3D" id="3.30.465.10">
    <property type="match status" value="1"/>
</dbReference>
<dbReference type="GO" id="GO:0071949">
    <property type="term" value="F:FAD binding"/>
    <property type="evidence" value="ECO:0007669"/>
    <property type="project" value="InterPro"/>
</dbReference>
<feature type="domain" description="FAD-binding PCMH-type" evidence="7">
    <location>
        <begin position="144"/>
        <end position="323"/>
    </location>
</feature>
<dbReference type="InterPro" id="IPR051914">
    <property type="entry name" value="FAD-linked_OxidoTrans_Type4"/>
</dbReference>
<protein>
    <submittedName>
        <fullName evidence="8">FAD-binding protein</fullName>
    </submittedName>
</protein>
<comment type="similarity">
    <text evidence="2">Belongs to the FAD-binding oxidoreductase/transferase type 4 family.</text>
</comment>
<comment type="cofactor">
    <cofactor evidence="1">
        <name>FAD</name>
        <dbReference type="ChEBI" id="CHEBI:57692"/>
    </cofactor>
</comment>
<dbReference type="PROSITE" id="PS51387">
    <property type="entry name" value="FAD_PCMH"/>
    <property type="match status" value="1"/>
</dbReference>
<dbReference type="SUPFAM" id="SSF56176">
    <property type="entry name" value="FAD-binding/transporter-associated domain-like"/>
    <property type="match status" value="1"/>
</dbReference>
<dbReference type="FunFam" id="1.10.45.10:FF:000001">
    <property type="entry name" value="D-lactate dehydrogenase mitochondrial"/>
    <property type="match status" value="1"/>
</dbReference>
<dbReference type="InterPro" id="IPR016164">
    <property type="entry name" value="FAD-linked_Oxase-like_C"/>
</dbReference>
<evidence type="ECO:0000256" key="6">
    <source>
        <dbReference type="SAM" id="MobiDB-lite"/>
    </source>
</evidence>
<dbReference type="AlphaFoldDB" id="A0A941EJ88"/>
<keyword evidence="4" id="KW-0274">FAD</keyword>
<dbReference type="PANTHER" id="PTHR42934:SF2">
    <property type="entry name" value="GLYCOLATE OXIDASE SUBUNIT GLCD"/>
    <property type="match status" value="1"/>
</dbReference>
<organism evidence="8 9">
    <name type="scientific">Actinospica acidithermotolerans</name>
    <dbReference type="NCBI Taxonomy" id="2828514"/>
    <lineage>
        <taxon>Bacteria</taxon>
        <taxon>Bacillati</taxon>
        <taxon>Actinomycetota</taxon>
        <taxon>Actinomycetes</taxon>
        <taxon>Catenulisporales</taxon>
        <taxon>Actinospicaceae</taxon>
        <taxon>Actinospica</taxon>
    </lineage>
</organism>
<dbReference type="InterPro" id="IPR016171">
    <property type="entry name" value="Vanillyl_alc_oxidase_C-sub2"/>
</dbReference>
<dbReference type="Proteomes" id="UP000676325">
    <property type="component" value="Unassembled WGS sequence"/>
</dbReference>
<keyword evidence="9" id="KW-1185">Reference proteome</keyword>
<dbReference type="EMBL" id="JAGSOH010000237">
    <property type="protein sequence ID" value="MBR7831408.1"/>
    <property type="molecule type" value="Genomic_DNA"/>
</dbReference>
<keyword evidence="3" id="KW-0285">Flavoprotein</keyword>
<feature type="region of interest" description="Disordered" evidence="6">
    <location>
        <begin position="53"/>
        <end position="97"/>
    </location>
</feature>
<keyword evidence="5" id="KW-0560">Oxidoreductase</keyword>
<sequence length="563" mass="58535">MRQSLQQPTRTRHGGRAWGQSLQGSAGVVAPSTAPARDAAFACGAGGDGRRGRFRYGAPGTPLSASASASASASGSASASRRRRPTGSARRHLSSRSHLTRLVPVTLPALSAVSELVQALGDDRTLTDPDRIRDFCHDEHSYVTPGAPCAVVVARTAADVQSALRWAAANRVPVIPRGAGTGIVGGTATIDGCLVISVARMTAIKELSPQDELAVVEPGVVNADLDRAARAHGLMYAPDPSSYASCTIGGNLATNAGGLRCVKYGVTRDSVLGLEAVLANGELIKTGRRTVKGVTGYDLTGLLVGSEGTLGIITSATLRLRPAPKHPPVTVAAEFANVIDAAEAVWAIVRASVGPSLLELMDRTTLQALDDWRHIGLDPKTNAMLLCQADGPDAAAAAQVMADCCTDNRATVVAVSDDEAEAAQLLDVRRMAFTAIERIGACLIEDVCVPRSKLPDMFAAVERIAAAHDLTVPTVAHAGDGNLHPVFVFDRGLDEIPSAVWDAAEEVFRAALDLGGTLTGEHGVGTLKRHWLNAELGDATMAAQLAIKNALDPLGIMNPGKAI</sequence>
<feature type="compositionally biased region" description="Basic residues" evidence="6">
    <location>
        <begin position="80"/>
        <end position="97"/>
    </location>
</feature>
<evidence type="ECO:0000256" key="3">
    <source>
        <dbReference type="ARBA" id="ARBA00022630"/>
    </source>
</evidence>
<proteinExistence type="inferred from homology"/>
<evidence type="ECO:0000259" key="7">
    <source>
        <dbReference type="PROSITE" id="PS51387"/>
    </source>
</evidence>
<evidence type="ECO:0000313" key="9">
    <source>
        <dbReference type="Proteomes" id="UP000676325"/>
    </source>
</evidence>
<dbReference type="PANTHER" id="PTHR42934">
    <property type="entry name" value="GLYCOLATE OXIDASE SUBUNIT GLCD"/>
    <property type="match status" value="1"/>
</dbReference>
<accession>A0A941EJ88</accession>
<reference evidence="8" key="1">
    <citation type="submission" date="2021-04" db="EMBL/GenBank/DDBJ databases">
        <title>Genome based classification of Actinospica acidithermotolerans sp. nov., an actinobacterium isolated from an Indonesian hot spring.</title>
        <authorList>
            <person name="Kusuma A.B."/>
            <person name="Putra K.E."/>
            <person name="Nafisah S."/>
            <person name="Loh J."/>
            <person name="Nouioui I."/>
            <person name="Goodfellow M."/>
        </authorList>
    </citation>
    <scope>NUCLEOTIDE SEQUENCE</scope>
    <source>
        <strain evidence="8">MGRD01-02</strain>
    </source>
</reference>
<feature type="compositionally biased region" description="Low complexity" evidence="6">
    <location>
        <begin position="55"/>
        <end position="79"/>
    </location>
</feature>
<dbReference type="InterPro" id="IPR036318">
    <property type="entry name" value="FAD-bd_PCMH-like_sf"/>
</dbReference>
<evidence type="ECO:0000256" key="5">
    <source>
        <dbReference type="ARBA" id="ARBA00023002"/>
    </source>
</evidence>
<name>A0A941EJ88_9ACTN</name>
<dbReference type="InterPro" id="IPR004113">
    <property type="entry name" value="FAD-bd_oxidored_4_C"/>
</dbReference>
<evidence type="ECO:0000256" key="2">
    <source>
        <dbReference type="ARBA" id="ARBA00008000"/>
    </source>
</evidence>
<dbReference type="SUPFAM" id="SSF55103">
    <property type="entry name" value="FAD-linked oxidases, C-terminal domain"/>
    <property type="match status" value="1"/>
</dbReference>
<gene>
    <name evidence="8" type="ORF">KDK95_34205</name>
</gene>
<dbReference type="InterPro" id="IPR016166">
    <property type="entry name" value="FAD-bd_PCMH"/>
</dbReference>
<dbReference type="Gene3D" id="1.10.45.10">
    <property type="entry name" value="Vanillyl-alcohol Oxidase, Chain A, domain 4"/>
    <property type="match status" value="1"/>
</dbReference>